<protein>
    <submittedName>
        <fullName evidence="3">Uncharacterized protein</fullName>
    </submittedName>
</protein>
<evidence type="ECO:0000313" key="4">
    <source>
        <dbReference type="Proteomes" id="UP000276215"/>
    </source>
</evidence>
<dbReference type="OrthoDB" id="5333877at2759"/>
<gene>
    <name evidence="3" type="ORF">L873DRAFT_1635046</name>
</gene>
<dbReference type="EMBL" id="ML120406">
    <property type="protein sequence ID" value="RPA97205.1"/>
    <property type="molecule type" value="Genomic_DNA"/>
</dbReference>
<organism evidence="3 4">
    <name type="scientific">Choiromyces venosus 120613-1</name>
    <dbReference type="NCBI Taxonomy" id="1336337"/>
    <lineage>
        <taxon>Eukaryota</taxon>
        <taxon>Fungi</taxon>
        <taxon>Dikarya</taxon>
        <taxon>Ascomycota</taxon>
        <taxon>Pezizomycotina</taxon>
        <taxon>Pezizomycetes</taxon>
        <taxon>Pezizales</taxon>
        <taxon>Tuberaceae</taxon>
        <taxon>Choiromyces</taxon>
    </lineage>
</organism>
<accession>A0A3N4JG07</accession>
<evidence type="ECO:0000313" key="3">
    <source>
        <dbReference type="EMBL" id="RPA97205.1"/>
    </source>
</evidence>
<sequence length="73" mass="7576">MRLPTSSQVFFTAASVLSAVRAAPNPNPLPTEINDLVTRAFSDSPTGGYAPGKASCPSDPLIQGLPQEATAYN</sequence>
<evidence type="ECO:0000256" key="1">
    <source>
        <dbReference type="SAM" id="MobiDB-lite"/>
    </source>
</evidence>
<evidence type="ECO:0000256" key="2">
    <source>
        <dbReference type="SAM" id="SignalP"/>
    </source>
</evidence>
<feature type="chain" id="PRO_5018148598" evidence="2">
    <location>
        <begin position="23"/>
        <end position="73"/>
    </location>
</feature>
<keyword evidence="2" id="KW-0732">Signal</keyword>
<feature type="non-terminal residue" evidence="3">
    <location>
        <position position="73"/>
    </location>
</feature>
<proteinExistence type="predicted"/>
<reference evidence="3 4" key="1">
    <citation type="journal article" date="2018" name="Nat. Ecol. Evol.">
        <title>Pezizomycetes genomes reveal the molecular basis of ectomycorrhizal truffle lifestyle.</title>
        <authorList>
            <person name="Murat C."/>
            <person name="Payen T."/>
            <person name="Noel B."/>
            <person name="Kuo A."/>
            <person name="Morin E."/>
            <person name="Chen J."/>
            <person name="Kohler A."/>
            <person name="Krizsan K."/>
            <person name="Balestrini R."/>
            <person name="Da Silva C."/>
            <person name="Montanini B."/>
            <person name="Hainaut M."/>
            <person name="Levati E."/>
            <person name="Barry K.W."/>
            <person name="Belfiori B."/>
            <person name="Cichocki N."/>
            <person name="Clum A."/>
            <person name="Dockter R.B."/>
            <person name="Fauchery L."/>
            <person name="Guy J."/>
            <person name="Iotti M."/>
            <person name="Le Tacon F."/>
            <person name="Lindquist E.A."/>
            <person name="Lipzen A."/>
            <person name="Malagnac F."/>
            <person name="Mello A."/>
            <person name="Molinier V."/>
            <person name="Miyauchi S."/>
            <person name="Poulain J."/>
            <person name="Riccioni C."/>
            <person name="Rubini A."/>
            <person name="Sitrit Y."/>
            <person name="Splivallo R."/>
            <person name="Traeger S."/>
            <person name="Wang M."/>
            <person name="Zifcakova L."/>
            <person name="Wipf D."/>
            <person name="Zambonelli A."/>
            <person name="Paolocci F."/>
            <person name="Nowrousian M."/>
            <person name="Ottonello S."/>
            <person name="Baldrian P."/>
            <person name="Spatafora J.W."/>
            <person name="Henrissat B."/>
            <person name="Nagy L.G."/>
            <person name="Aury J.M."/>
            <person name="Wincker P."/>
            <person name="Grigoriev I.V."/>
            <person name="Bonfante P."/>
            <person name="Martin F.M."/>
        </authorList>
    </citation>
    <scope>NUCLEOTIDE SEQUENCE [LARGE SCALE GENOMIC DNA]</scope>
    <source>
        <strain evidence="3 4">120613-1</strain>
    </source>
</reference>
<name>A0A3N4JG07_9PEZI</name>
<feature type="region of interest" description="Disordered" evidence="1">
    <location>
        <begin position="40"/>
        <end position="73"/>
    </location>
</feature>
<feature type="signal peptide" evidence="2">
    <location>
        <begin position="1"/>
        <end position="22"/>
    </location>
</feature>
<dbReference type="AlphaFoldDB" id="A0A3N4JG07"/>
<keyword evidence="4" id="KW-1185">Reference proteome</keyword>
<dbReference type="Proteomes" id="UP000276215">
    <property type="component" value="Unassembled WGS sequence"/>
</dbReference>